<dbReference type="EMBL" id="KV919625">
    <property type="protein sequence ID" value="OSX69305.1"/>
    <property type="molecule type" value="Genomic_DNA"/>
</dbReference>
<keyword evidence="4" id="KW-0812">Transmembrane</keyword>
<accession>A0A1X6NL24</accession>
<evidence type="ECO:0000313" key="7">
    <source>
        <dbReference type="Proteomes" id="UP000218209"/>
    </source>
</evidence>
<dbReference type="AlphaFoldDB" id="A0A1X6NL24"/>
<dbReference type="InterPro" id="IPR007657">
    <property type="entry name" value="Glycosyltransferase_61"/>
</dbReference>
<dbReference type="OrthoDB" id="529273at2759"/>
<reference evidence="6 7" key="1">
    <citation type="submission" date="2017-03" db="EMBL/GenBank/DDBJ databases">
        <title>WGS assembly of Porphyra umbilicalis.</title>
        <authorList>
            <person name="Brawley S.H."/>
            <person name="Blouin N.A."/>
            <person name="Ficko-Blean E."/>
            <person name="Wheeler G.L."/>
            <person name="Lohr M."/>
            <person name="Goodson H.V."/>
            <person name="Jenkins J.W."/>
            <person name="Blaby-Haas C.E."/>
            <person name="Helliwell K.E."/>
            <person name="Chan C."/>
            <person name="Marriage T."/>
            <person name="Bhattacharya D."/>
            <person name="Klein A.S."/>
            <person name="Badis Y."/>
            <person name="Brodie J."/>
            <person name="Cao Y."/>
            <person name="Collen J."/>
            <person name="Dittami S.M."/>
            <person name="Gachon C.M."/>
            <person name="Green B.R."/>
            <person name="Karpowicz S."/>
            <person name="Kim J.W."/>
            <person name="Kudahl U."/>
            <person name="Lin S."/>
            <person name="Michel G."/>
            <person name="Mittag M."/>
            <person name="Olson B.J."/>
            <person name="Pangilinan J."/>
            <person name="Peng Y."/>
            <person name="Qiu H."/>
            <person name="Shu S."/>
            <person name="Singer J.T."/>
            <person name="Smith A.G."/>
            <person name="Sprecher B.N."/>
            <person name="Wagner V."/>
            <person name="Wang W."/>
            <person name="Wang Z.-Y."/>
            <person name="Yan J."/>
            <person name="Yarish C."/>
            <person name="Zoeuner-Riek S."/>
            <person name="Zhuang Y."/>
            <person name="Zou Y."/>
            <person name="Lindquist E.A."/>
            <person name="Grimwood J."/>
            <person name="Barry K."/>
            <person name="Rokhsar D.S."/>
            <person name="Schmutz J."/>
            <person name="Stiller J.W."/>
            <person name="Grossman A.R."/>
            <person name="Prochnik S.E."/>
        </authorList>
    </citation>
    <scope>NUCLEOTIDE SEQUENCE [LARGE SCALE GENOMIC DNA]</scope>
    <source>
        <strain evidence="6">4086291</strain>
    </source>
</reference>
<keyword evidence="4" id="KW-1133">Transmembrane helix</keyword>
<evidence type="ECO:0000256" key="1">
    <source>
        <dbReference type="ARBA" id="ARBA00022676"/>
    </source>
</evidence>
<dbReference type="Proteomes" id="UP000218209">
    <property type="component" value="Unassembled WGS sequence"/>
</dbReference>
<evidence type="ECO:0000259" key="5">
    <source>
        <dbReference type="Pfam" id="PF04577"/>
    </source>
</evidence>
<evidence type="ECO:0000256" key="3">
    <source>
        <dbReference type="ARBA" id="ARBA00023180"/>
    </source>
</evidence>
<protein>
    <recommendedName>
        <fullName evidence="5">Glycosyltransferase 61 catalytic domain-containing protein</fullName>
    </recommendedName>
</protein>
<dbReference type="GO" id="GO:0016757">
    <property type="term" value="F:glycosyltransferase activity"/>
    <property type="evidence" value="ECO:0007669"/>
    <property type="project" value="UniProtKB-KW"/>
</dbReference>
<name>A0A1X6NL24_PORUM</name>
<feature type="transmembrane region" description="Helical" evidence="4">
    <location>
        <begin position="67"/>
        <end position="87"/>
    </location>
</feature>
<keyword evidence="2" id="KW-0808">Transferase</keyword>
<gene>
    <name evidence="6" type="ORF">BU14_1634s0001</name>
</gene>
<organism evidence="6 7">
    <name type="scientific">Porphyra umbilicalis</name>
    <name type="common">Purple laver</name>
    <name type="synonym">Red alga</name>
    <dbReference type="NCBI Taxonomy" id="2786"/>
    <lineage>
        <taxon>Eukaryota</taxon>
        <taxon>Rhodophyta</taxon>
        <taxon>Bangiophyceae</taxon>
        <taxon>Bangiales</taxon>
        <taxon>Bangiaceae</taxon>
        <taxon>Porphyra</taxon>
    </lineage>
</organism>
<keyword evidence="4" id="KW-0472">Membrane</keyword>
<feature type="domain" description="Glycosyltransferase 61 catalytic" evidence="5">
    <location>
        <begin position="453"/>
        <end position="549"/>
    </location>
</feature>
<evidence type="ECO:0000256" key="4">
    <source>
        <dbReference type="SAM" id="Phobius"/>
    </source>
</evidence>
<feature type="non-terminal residue" evidence="6">
    <location>
        <position position="666"/>
    </location>
</feature>
<keyword evidence="1" id="KW-0328">Glycosyltransferase</keyword>
<dbReference type="Pfam" id="PF04577">
    <property type="entry name" value="Glyco_transf_61"/>
    <property type="match status" value="1"/>
</dbReference>
<evidence type="ECO:0000256" key="2">
    <source>
        <dbReference type="ARBA" id="ARBA00022679"/>
    </source>
</evidence>
<evidence type="ECO:0000313" key="6">
    <source>
        <dbReference type="EMBL" id="OSX69305.1"/>
    </source>
</evidence>
<dbReference type="PANTHER" id="PTHR20961">
    <property type="entry name" value="GLYCOSYLTRANSFERASE"/>
    <property type="match status" value="1"/>
</dbReference>
<sequence length="666" mass="65888">MAKKTALPFSIRAAGVPRRPNRWLSAGGHALPRHTTAGAAATLPAGPAAAPPRKWALKEARAVRRGVVALATLTLACATVLYVLVLAPGGRPASGEGGGGARLLAAGAPGEAAEAPGGAEKAAAAEGDAAAAAASAGGGPPTAADLDAAVRDVAAAPAVAPPPTTAAAAADGAAVDALPPADVPSAVADGGGAPWTPQFTAVFRADYVSGTRSVCRVPAPCLLSNGTWVLPAHLAAAHRSLSRCGLGFPLRYADTPGVGSVSMAPDADYLHTHTRPPPAHMAHFFPEVIMKGSFFAELGRGRGDLAPNRTCVTDGGPGGGAERCVDGVADGVGGWGDGDGGGGGGRAGGRPTRTVLRPAMLLPTAAELAAKGGWSAAAWATFGAAYGPVTAYTAAQLLRPADAGGGEVSATCFRSVVASAPVYRHVPPVVFGDGNAYFAAAGVARTPAVADAPAGDAPPARRGTLRVTVLTRARGGRSLVNADALAAAVRLRATTAAVGPVGVEVVHFDASPPPPLAAQRATLAATDVLLGAHGAGLTNVVWMRPGGALVEVFPFGFRPGLFGEVAAALGLVAEAVGSAPDAGAFHACMRAHAEPAGVARYDAAAAAWAAARAGSAAGLREPLALEDKREAVSSFAMRSCARAQALLVPNVEEVAAVVVGHLGRLR</sequence>
<keyword evidence="3" id="KW-0325">Glycoprotein</keyword>
<dbReference type="InterPro" id="IPR049625">
    <property type="entry name" value="Glyco_transf_61_cat"/>
</dbReference>
<keyword evidence="7" id="KW-1185">Reference proteome</keyword>
<dbReference type="PANTHER" id="PTHR20961:SF124">
    <property type="entry name" value="GLYCOSYLTRANSFERASE"/>
    <property type="match status" value="1"/>
</dbReference>
<proteinExistence type="predicted"/>